<evidence type="ECO:0000313" key="3">
    <source>
        <dbReference type="Proteomes" id="UP000670527"/>
    </source>
</evidence>
<gene>
    <name evidence="2" type="ORF">J4D97_11840</name>
</gene>
<feature type="transmembrane region" description="Helical" evidence="1">
    <location>
        <begin position="189"/>
        <end position="209"/>
    </location>
</feature>
<sequence>MKNSLALALSVIFHPLLVPSYLYYIVCYQLPGVVLYPLLPDRWLVVAFAFGFTFLLPTLCTSGLYWAGVIDSLELYDRRQRALPFLAAAISFGVAAWFFTHTGFALDALLRYMMVGMAIAVLLTLLISLRWKISAHAVGVGGAVGLLALLQLSGLADQEALWWLLGSILLAGAVLSARLQLQSHTPTQVWAGLVLGVSLVAGVGVGVALA</sequence>
<feature type="transmembrane region" description="Helical" evidence="1">
    <location>
        <begin position="112"/>
        <end position="129"/>
    </location>
</feature>
<reference evidence="2 3" key="1">
    <citation type="submission" date="2021-03" db="EMBL/GenBank/DDBJ databases">
        <authorList>
            <person name="Kim M.K."/>
        </authorList>
    </citation>
    <scope>NUCLEOTIDE SEQUENCE [LARGE SCALE GENOMIC DNA]</scope>
    <source>
        <strain evidence="2 3">BT507</strain>
    </source>
</reference>
<dbReference type="Proteomes" id="UP000670527">
    <property type="component" value="Unassembled WGS sequence"/>
</dbReference>
<evidence type="ECO:0000256" key="1">
    <source>
        <dbReference type="SAM" id="Phobius"/>
    </source>
</evidence>
<evidence type="ECO:0000313" key="2">
    <source>
        <dbReference type="EMBL" id="MBO3271345.1"/>
    </source>
</evidence>
<keyword evidence="1" id="KW-1133">Transmembrane helix</keyword>
<dbReference type="RefSeq" id="WP_185281968.1">
    <property type="nucleotide sequence ID" value="NZ_JAGETX010000005.1"/>
</dbReference>
<feature type="transmembrane region" description="Helical" evidence="1">
    <location>
        <begin position="136"/>
        <end position="154"/>
    </location>
</feature>
<proteinExistence type="predicted"/>
<keyword evidence="3" id="KW-1185">Reference proteome</keyword>
<evidence type="ECO:0008006" key="4">
    <source>
        <dbReference type="Google" id="ProtNLM"/>
    </source>
</evidence>
<keyword evidence="1" id="KW-0812">Transmembrane</keyword>
<keyword evidence="1" id="KW-0472">Membrane</keyword>
<comment type="caution">
    <text evidence="2">The sequence shown here is derived from an EMBL/GenBank/DDBJ whole genome shotgun (WGS) entry which is preliminary data.</text>
</comment>
<dbReference type="EMBL" id="JAGETX010000005">
    <property type="protein sequence ID" value="MBO3271345.1"/>
    <property type="molecule type" value="Genomic_DNA"/>
</dbReference>
<feature type="transmembrane region" description="Helical" evidence="1">
    <location>
        <begin position="82"/>
        <end position="100"/>
    </location>
</feature>
<protein>
    <recommendedName>
        <fullName evidence="4">Phosphatase PAP2 family protein</fullName>
    </recommendedName>
</protein>
<accession>A0ABS3TCG0</accession>
<organism evidence="2 3">
    <name type="scientific">Hymenobacter defluvii</name>
    <dbReference type="NCBI Taxonomy" id="2054411"/>
    <lineage>
        <taxon>Bacteria</taxon>
        <taxon>Pseudomonadati</taxon>
        <taxon>Bacteroidota</taxon>
        <taxon>Cytophagia</taxon>
        <taxon>Cytophagales</taxon>
        <taxon>Hymenobacteraceae</taxon>
        <taxon>Hymenobacter</taxon>
    </lineage>
</organism>
<feature type="transmembrane region" description="Helical" evidence="1">
    <location>
        <begin position="43"/>
        <end position="70"/>
    </location>
</feature>
<feature type="transmembrane region" description="Helical" evidence="1">
    <location>
        <begin position="160"/>
        <end position="177"/>
    </location>
</feature>
<name>A0ABS3TCG0_9BACT</name>